<sequence length="19" mass="2039">MAEPCRSVCWGGGGEQSER</sequence>
<dbReference type="AlphaFoldDB" id="A0A1R3KFI0"/>
<comment type="caution">
    <text evidence="1">The sequence shown here is derived from an EMBL/GenBank/DDBJ whole genome shotgun (WGS) entry which is preliminary data.</text>
</comment>
<protein>
    <submittedName>
        <fullName evidence="1">Uncharacterized protein</fullName>
    </submittedName>
</protein>
<reference evidence="1 2" key="1">
    <citation type="submission" date="2013-09" db="EMBL/GenBank/DDBJ databases">
        <title>Corchorus capsularis genome sequencing.</title>
        <authorList>
            <person name="Alam M."/>
            <person name="Haque M.S."/>
            <person name="Islam M.S."/>
            <person name="Emdad E.M."/>
            <person name="Islam M.M."/>
            <person name="Ahmed B."/>
            <person name="Halim A."/>
            <person name="Hossen Q.M.M."/>
            <person name="Hossain M.Z."/>
            <person name="Ahmed R."/>
            <person name="Khan M.M."/>
            <person name="Islam R."/>
            <person name="Rashid M.M."/>
            <person name="Khan S.A."/>
            <person name="Rahman M.S."/>
            <person name="Alam M."/>
        </authorList>
    </citation>
    <scope>NUCLEOTIDE SEQUENCE [LARGE SCALE GENOMIC DNA]</scope>
    <source>
        <strain evidence="2">cv. CVL-1</strain>
        <tissue evidence="1">Whole seedling</tissue>
    </source>
</reference>
<organism evidence="1 2">
    <name type="scientific">Corchorus capsularis</name>
    <name type="common">Jute</name>
    <dbReference type="NCBI Taxonomy" id="210143"/>
    <lineage>
        <taxon>Eukaryota</taxon>
        <taxon>Viridiplantae</taxon>
        <taxon>Streptophyta</taxon>
        <taxon>Embryophyta</taxon>
        <taxon>Tracheophyta</taxon>
        <taxon>Spermatophyta</taxon>
        <taxon>Magnoliopsida</taxon>
        <taxon>eudicotyledons</taxon>
        <taxon>Gunneridae</taxon>
        <taxon>Pentapetalae</taxon>
        <taxon>rosids</taxon>
        <taxon>malvids</taxon>
        <taxon>Malvales</taxon>
        <taxon>Malvaceae</taxon>
        <taxon>Grewioideae</taxon>
        <taxon>Apeibeae</taxon>
        <taxon>Corchorus</taxon>
    </lineage>
</organism>
<dbReference type="Proteomes" id="UP000188268">
    <property type="component" value="Unassembled WGS sequence"/>
</dbReference>
<accession>A0A1R3KFI0</accession>
<evidence type="ECO:0000313" key="1">
    <source>
        <dbReference type="EMBL" id="OMP05835.1"/>
    </source>
</evidence>
<keyword evidence="2" id="KW-1185">Reference proteome</keyword>
<evidence type="ECO:0000313" key="2">
    <source>
        <dbReference type="Proteomes" id="UP000188268"/>
    </source>
</evidence>
<dbReference type="EMBL" id="AWWV01005170">
    <property type="protein sequence ID" value="OMP05835.1"/>
    <property type="molecule type" value="Genomic_DNA"/>
</dbReference>
<proteinExistence type="predicted"/>
<dbReference type="Gramene" id="OMP05835">
    <property type="protein sequence ID" value="OMP05835"/>
    <property type="gene ID" value="CCACVL1_01816"/>
</dbReference>
<gene>
    <name evidence="1" type="ORF">CCACVL1_01816</name>
</gene>
<name>A0A1R3KFI0_COCAP</name>